<proteinExistence type="predicted"/>
<gene>
    <name evidence="3" type="ORF">BCR41DRAFT_386135</name>
</gene>
<dbReference type="OrthoDB" id="2377126at2759"/>
<dbReference type="Proteomes" id="UP000193648">
    <property type="component" value="Unassembled WGS sequence"/>
</dbReference>
<dbReference type="GeneID" id="33569602"/>
<feature type="region of interest" description="Disordered" evidence="1">
    <location>
        <begin position="127"/>
        <end position="146"/>
    </location>
</feature>
<comment type="caution">
    <text evidence="3">The sequence shown here is derived from an EMBL/GenBank/DDBJ whole genome shotgun (WGS) entry which is preliminary data.</text>
</comment>
<sequence>MHAALKFTTAFVGLACVIQAAPVSSRCIGAECSQSANSGSVLVGSTTNVVPLTQVVPVTRYQPLVQAYAPIVQSACAEPLTESLPFSKASLQYDRFGPMRSGERLMFESGRRMPFEPMLSRFIKRSEEENEASKHHMTKPEGCVLDTKGTESCEQSVPASTVDMGSMVTAEPKNVILPSTVYQGHVKDKGPDIYAAPEQHSALSQANVNLGSNAIVQPVTKVVPSTTYQPSVENKATIVEAAEPQDQSLERSSASLGSTVTIRPVTTVKPLTIYQPKIESLPFRIHDEGCKVVYVHPTEEKKVEYIPW</sequence>
<keyword evidence="4" id="KW-1185">Reference proteome</keyword>
<organism evidence="3 4">
    <name type="scientific">Lobosporangium transversale</name>
    <dbReference type="NCBI Taxonomy" id="64571"/>
    <lineage>
        <taxon>Eukaryota</taxon>
        <taxon>Fungi</taxon>
        <taxon>Fungi incertae sedis</taxon>
        <taxon>Mucoromycota</taxon>
        <taxon>Mortierellomycotina</taxon>
        <taxon>Mortierellomycetes</taxon>
        <taxon>Mortierellales</taxon>
        <taxon>Mortierellaceae</taxon>
        <taxon>Lobosporangium</taxon>
    </lineage>
</organism>
<name>A0A1Y2GP65_9FUNG</name>
<feature type="signal peptide" evidence="2">
    <location>
        <begin position="1"/>
        <end position="20"/>
    </location>
</feature>
<dbReference type="RefSeq" id="XP_021881886.1">
    <property type="nucleotide sequence ID" value="XM_022027759.1"/>
</dbReference>
<evidence type="ECO:0000313" key="3">
    <source>
        <dbReference type="EMBL" id="ORZ17499.1"/>
    </source>
</evidence>
<feature type="chain" id="PRO_5010999669" evidence="2">
    <location>
        <begin position="21"/>
        <end position="308"/>
    </location>
</feature>
<accession>A0A1Y2GP65</accession>
<evidence type="ECO:0000256" key="2">
    <source>
        <dbReference type="SAM" id="SignalP"/>
    </source>
</evidence>
<dbReference type="EMBL" id="MCFF01000016">
    <property type="protein sequence ID" value="ORZ17499.1"/>
    <property type="molecule type" value="Genomic_DNA"/>
</dbReference>
<reference evidence="3 4" key="1">
    <citation type="submission" date="2016-07" db="EMBL/GenBank/DDBJ databases">
        <title>Pervasive Adenine N6-methylation of Active Genes in Fungi.</title>
        <authorList>
            <consortium name="DOE Joint Genome Institute"/>
            <person name="Mondo S.J."/>
            <person name="Dannebaum R.O."/>
            <person name="Kuo R.C."/>
            <person name="Labutti K."/>
            <person name="Haridas S."/>
            <person name="Kuo A."/>
            <person name="Salamov A."/>
            <person name="Ahrendt S.R."/>
            <person name="Lipzen A."/>
            <person name="Sullivan W."/>
            <person name="Andreopoulos W.B."/>
            <person name="Clum A."/>
            <person name="Lindquist E."/>
            <person name="Daum C."/>
            <person name="Ramamoorthy G.K."/>
            <person name="Gryganskyi A."/>
            <person name="Culley D."/>
            <person name="Magnuson J.K."/>
            <person name="James T.Y."/>
            <person name="O'Malley M.A."/>
            <person name="Stajich J.E."/>
            <person name="Spatafora J.W."/>
            <person name="Visel A."/>
            <person name="Grigoriev I.V."/>
        </authorList>
    </citation>
    <scope>NUCLEOTIDE SEQUENCE [LARGE SCALE GENOMIC DNA]</scope>
    <source>
        <strain evidence="3 4">NRRL 3116</strain>
    </source>
</reference>
<protein>
    <submittedName>
        <fullName evidence="3">Uncharacterized protein</fullName>
    </submittedName>
</protein>
<evidence type="ECO:0000313" key="4">
    <source>
        <dbReference type="Proteomes" id="UP000193648"/>
    </source>
</evidence>
<dbReference type="InParanoid" id="A0A1Y2GP65"/>
<evidence type="ECO:0000256" key="1">
    <source>
        <dbReference type="SAM" id="MobiDB-lite"/>
    </source>
</evidence>
<keyword evidence="2" id="KW-0732">Signal</keyword>
<dbReference type="AlphaFoldDB" id="A0A1Y2GP65"/>